<dbReference type="Pfam" id="PF07715">
    <property type="entry name" value="Plug"/>
    <property type="match status" value="1"/>
</dbReference>
<dbReference type="OrthoDB" id="9775095at2"/>
<keyword evidence="3 14" id="KW-0813">Transport</keyword>
<gene>
    <name evidence="19" type="ORF">NU08_4178</name>
</gene>
<comment type="subcellular location">
    <subcellularLocation>
        <location evidence="1 14">Cell outer membrane</location>
        <topology evidence="1 14">Multi-pass membrane protein</topology>
    </subcellularLocation>
</comment>
<dbReference type="InterPro" id="IPR036942">
    <property type="entry name" value="Beta-barrel_TonB_sf"/>
</dbReference>
<dbReference type="InterPro" id="IPR013784">
    <property type="entry name" value="Carb-bd-like_fold"/>
</dbReference>
<evidence type="ECO:0000313" key="20">
    <source>
        <dbReference type="Proteomes" id="UP000290433"/>
    </source>
</evidence>
<keyword evidence="7 16" id="KW-0732">Signal</keyword>
<evidence type="ECO:0000256" key="4">
    <source>
        <dbReference type="ARBA" id="ARBA00022452"/>
    </source>
</evidence>
<reference evidence="19 20" key="1">
    <citation type="submission" date="2014-12" db="EMBL/GenBank/DDBJ databases">
        <title>Genome sequence of Flavobacterium anhuiense RCM74.</title>
        <authorList>
            <person name="Kim J.F."/>
            <person name="Song J.Y."/>
            <person name="Kwak M.-J."/>
            <person name="Lee S.-W."/>
        </authorList>
    </citation>
    <scope>NUCLEOTIDE SEQUENCE [LARGE SCALE GENOMIC DNA]</scope>
    <source>
        <strain evidence="19 20">RCM74</strain>
    </source>
</reference>
<proteinExistence type="inferred from homology"/>
<dbReference type="PANTHER" id="PTHR32552">
    <property type="entry name" value="FERRICHROME IRON RECEPTOR-RELATED"/>
    <property type="match status" value="1"/>
</dbReference>
<comment type="similarity">
    <text evidence="2 14 15">Belongs to the TonB-dependent receptor family.</text>
</comment>
<evidence type="ECO:0000256" key="9">
    <source>
        <dbReference type="ARBA" id="ARBA00023065"/>
    </source>
</evidence>
<evidence type="ECO:0000259" key="17">
    <source>
        <dbReference type="Pfam" id="PF00593"/>
    </source>
</evidence>
<feature type="chain" id="PRO_5019288556" evidence="16">
    <location>
        <begin position="22"/>
        <end position="815"/>
    </location>
</feature>
<evidence type="ECO:0000256" key="5">
    <source>
        <dbReference type="ARBA" id="ARBA00022496"/>
    </source>
</evidence>
<accession>A0A444VT10</accession>
<dbReference type="PANTHER" id="PTHR32552:SF68">
    <property type="entry name" value="FERRICHROME OUTER MEMBRANE TRANSPORTER_PHAGE RECEPTOR"/>
    <property type="match status" value="1"/>
</dbReference>
<dbReference type="GO" id="GO:0015891">
    <property type="term" value="P:siderophore transport"/>
    <property type="evidence" value="ECO:0007669"/>
    <property type="project" value="InterPro"/>
</dbReference>
<evidence type="ECO:0000256" key="16">
    <source>
        <dbReference type="SAM" id="SignalP"/>
    </source>
</evidence>
<dbReference type="Gene3D" id="2.40.170.20">
    <property type="entry name" value="TonB-dependent receptor, beta-barrel domain"/>
    <property type="match status" value="1"/>
</dbReference>
<dbReference type="InterPro" id="IPR010105">
    <property type="entry name" value="TonB_sidphr_rcpt"/>
</dbReference>
<dbReference type="InterPro" id="IPR000531">
    <property type="entry name" value="Beta-barrel_TonB"/>
</dbReference>
<evidence type="ECO:0000256" key="14">
    <source>
        <dbReference type="PROSITE-ProRule" id="PRU01360"/>
    </source>
</evidence>
<organism evidence="19 20">
    <name type="scientific">Flavobacterium anhuiense</name>
    <dbReference type="NCBI Taxonomy" id="459526"/>
    <lineage>
        <taxon>Bacteria</taxon>
        <taxon>Pseudomonadati</taxon>
        <taxon>Bacteroidota</taxon>
        <taxon>Flavobacteriia</taxon>
        <taxon>Flavobacteriales</taxon>
        <taxon>Flavobacteriaceae</taxon>
        <taxon>Flavobacterium</taxon>
    </lineage>
</organism>
<feature type="domain" description="TonB-dependent receptor-like beta-barrel" evidence="17">
    <location>
        <begin position="306"/>
        <end position="784"/>
    </location>
</feature>
<dbReference type="RefSeq" id="WP_129748848.1">
    <property type="nucleotide sequence ID" value="NZ_JUIV01000023.1"/>
</dbReference>
<keyword evidence="8" id="KW-0408">Iron</keyword>
<evidence type="ECO:0000259" key="18">
    <source>
        <dbReference type="Pfam" id="PF07715"/>
    </source>
</evidence>
<evidence type="ECO:0000256" key="2">
    <source>
        <dbReference type="ARBA" id="ARBA00009810"/>
    </source>
</evidence>
<protein>
    <submittedName>
        <fullName evidence="19">TonB-dependent siderophore receptor</fullName>
    </submittedName>
</protein>
<dbReference type="Gene3D" id="2.170.130.10">
    <property type="entry name" value="TonB-dependent receptor, plug domain"/>
    <property type="match status" value="1"/>
</dbReference>
<dbReference type="CDD" id="cd01347">
    <property type="entry name" value="ligand_gated_channel"/>
    <property type="match status" value="1"/>
</dbReference>
<keyword evidence="5" id="KW-0410">Iron transport</keyword>
<dbReference type="GO" id="GO:0030246">
    <property type="term" value="F:carbohydrate binding"/>
    <property type="evidence" value="ECO:0007669"/>
    <property type="project" value="InterPro"/>
</dbReference>
<dbReference type="Pfam" id="PF13715">
    <property type="entry name" value="CarbopepD_reg_2"/>
    <property type="match status" value="1"/>
</dbReference>
<dbReference type="AlphaFoldDB" id="A0A444VT10"/>
<keyword evidence="13 14" id="KW-0998">Cell outer membrane</keyword>
<keyword evidence="10 15" id="KW-0798">TonB box</keyword>
<evidence type="ECO:0000256" key="6">
    <source>
        <dbReference type="ARBA" id="ARBA00022692"/>
    </source>
</evidence>
<name>A0A444VT10_9FLAO</name>
<evidence type="ECO:0000313" key="19">
    <source>
        <dbReference type="EMBL" id="RYJ36779.1"/>
    </source>
</evidence>
<evidence type="ECO:0000256" key="13">
    <source>
        <dbReference type="ARBA" id="ARBA00023237"/>
    </source>
</evidence>
<dbReference type="PROSITE" id="PS52016">
    <property type="entry name" value="TONB_DEPENDENT_REC_3"/>
    <property type="match status" value="1"/>
</dbReference>
<dbReference type="NCBIfam" id="TIGR01783">
    <property type="entry name" value="TonB-siderophor"/>
    <property type="match status" value="1"/>
</dbReference>
<evidence type="ECO:0000256" key="8">
    <source>
        <dbReference type="ARBA" id="ARBA00023004"/>
    </source>
</evidence>
<dbReference type="GO" id="GO:0038023">
    <property type="term" value="F:signaling receptor activity"/>
    <property type="evidence" value="ECO:0007669"/>
    <property type="project" value="InterPro"/>
</dbReference>
<dbReference type="InterPro" id="IPR039426">
    <property type="entry name" value="TonB-dep_rcpt-like"/>
</dbReference>
<evidence type="ECO:0000256" key="11">
    <source>
        <dbReference type="ARBA" id="ARBA00023136"/>
    </source>
</evidence>
<dbReference type="SUPFAM" id="SSF56935">
    <property type="entry name" value="Porins"/>
    <property type="match status" value="1"/>
</dbReference>
<feature type="domain" description="TonB-dependent receptor plug" evidence="18">
    <location>
        <begin position="133"/>
        <end position="231"/>
    </location>
</feature>
<feature type="signal peptide" evidence="16">
    <location>
        <begin position="1"/>
        <end position="21"/>
    </location>
</feature>
<comment type="caution">
    <text evidence="19">The sequence shown here is derived from an EMBL/GenBank/DDBJ whole genome shotgun (WGS) entry which is preliminary data.</text>
</comment>
<keyword evidence="9" id="KW-0406">Ion transport</keyword>
<keyword evidence="6 14" id="KW-0812">Transmembrane</keyword>
<dbReference type="Gene3D" id="2.60.40.1120">
    <property type="entry name" value="Carboxypeptidase-like, regulatory domain"/>
    <property type="match status" value="1"/>
</dbReference>
<dbReference type="SUPFAM" id="SSF49452">
    <property type="entry name" value="Starch-binding domain-like"/>
    <property type="match status" value="1"/>
</dbReference>
<dbReference type="Pfam" id="PF00593">
    <property type="entry name" value="TonB_dep_Rec_b-barrel"/>
    <property type="match status" value="1"/>
</dbReference>
<dbReference type="Proteomes" id="UP000290433">
    <property type="component" value="Unassembled WGS sequence"/>
</dbReference>
<dbReference type="GO" id="GO:0015344">
    <property type="term" value="F:siderophore uptake transmembrane transporter activity"/>
    <property type="evidence" value="ECO:0007669"/>
    <property type="project" value="TreeGrafter"/>
</dbReference>
<evidence type="ECO:0000256" key="3">
    <source>
        <dbReference type="ARBA" id="ARBA00022448"/>
    </source>
</evidence>
<evidence type="ECO:0000256" key="1">
    <source>
        <dbReference type="ARBA" id="ARBA00004571"/>
    </source>
</evidence>
<dbReference type="EMBL" id="JUIV01000023">
    <property type="protein sequence ID" value="RYJ36779.1"/>
    <property type="molecule type" value="Genomic_DNA"/>
</dbReference>
<evidence type="ECO:0000256" key="7">
    <source>
        <dbReference type="ARBA" id="ARBA00022729"/>
    </source>
</evidence>
<evidence type="ECO:0000256" key="10">
    <source>
        <dbReference type="ARBA" id="ARBA00023077"/>
    </source>
</evidence>
<keyword evidence="4 14" id="KW-1134">Transmembrane beta strand</keyword>
<dbReference type="InterPro" id="IPR012910">
    <property type="entry name" value="Plug_dom"/>
</dbReference>
<sequence length="815" mass="90819">MKLTFSLLLLLAFLHIGSAQNAKITGKIISENNEAVSYASISIKSPKKNAVSDDKGNFEIANLAAGNYTVYFSAMGFTAEQKNVELQENENLEITAILKENVNTLQTVEITGRKEKSYRNTKSFIGAKTEIALKDLPQAVSYATKELIADQGAIRVGDVVKNFSGVSQFTFYDDISIRGFRINGGSNTQLLNGMRTSTGFWKQPLANYLERVEVLKGPSSALFGNASPGGVLNRVTKKPLDQAANSVSFSTGSFNTLRALADFTGPLTEDKSLLYRLNLGYENANSFRDLQYDKNIVVAPSLSFLPNDKTSVNFDLIYSSSNGNLDRGQSTYENNLYSTKISNSLNSTNDYLKEETYIVTTSLNHQFSDRLSFSGSYIRTGYNEDLLEHRGANKYASAGDGSTIPTAIEMQVFQRKRKRYIDNLSTFFKYEAKTGALDHNLIAGFDYAQEEVPSGGSQLTASGYRNAANNGFIATYNPANKSNYLLDSKGNPVPNVAHFDLSNPFASQQLKDMSKYFYVARQVDPTYYSLYGIYIQDHIKFGAFQALIGIRYDEYSDKVNYKKATETKVKQHSFLPRFGLTYTLNPNINLYGTYVQGYNPQTASTLANPNAGGPFNPLESNMVEFGGKSSWFNEKLFVTVALFKIQQKNTLYPANDPSNPDLMRSIGEEESKGIEIDLNGNITRNWSISAAYSYNEAFITESPIEVEIGRQKPNTPRQQGNIWTRYNFTNGALKDFGIAMGSNFATTRTMSQTTTETLPGYTLFNAAFYYNINKFKIQLNANNILNKTYWVGGYDYIRLFPGAPSNWLLTLGYSF</sequence>
<dbReference type="GO" id="GO:0009279">
    <property type="term" value="C:cell outer membrane"/>
    <property type="evidence" value="ECO:0007669"/>
    <property type="project" value="UniProtKB-SubCell"/>
</dbReference>
<keyword evidence="12 19" id="KW-0675">Receptor</keyword>
<evidence type="ECO:0000256" key="12">
    <source>
        <dbReference type="ARBA" id="ARBA00023170"/>
    </source>
</evidence>
<evidence type="ECO:0000256" key="15">
    <source>
        <dbReference type="RuleBase" id="RU003357"/>
    </source>
</evidence>
<dbReference type="InterPro" id="IPR037066">
    <property type="entry name" value="Plug_dom_sf"/>
</dbReference>
<keyword evidence="11 14" id="KW-0472">Membrane</keyword>